<dbReference type="InterPro" id="IPR040198">
    <property type="entry name" value="Fido_containing"/>
</dbReference>
<feature type="site" description="Important for autoinhibition of adenylyltransferase activity" evidence="3">
    <location>
        <position position="46"/>
    </location>
</feature>
<protein>
    <submittedName>
        <fullName evidence="5">Fic family protein</fullName>
    </submittedName>
</protein>
<proteinExistence type="predicted"/>
<dbReference type="PROSITE" id="PS51459">
    <property type="entry name" value="FIDO"/>
    <property type="match status" value="1"/>
</dbReference>
<dbReference type="GO" id="GO:0005524">
    <property type="term" value="F:ATP binding"/>
    <property type="evidence" value="ECO:0007669"/>
    <property type="project" value="UniProtKB-KW"/>
</dbReference>
<feature type="binding site" evidence="2">
    <location>
        <begin position="177"/>
        <end position="184"/>
    </location>
    <ligand>
        <name>ATP</name>
        <dbReference type="ChEBI" id="CHEBI:30616"/>
    </ligand>
</feature>
<organism evidence="5 6">
    <name type="scientific">Methylosinus sporium</name>
    <dbReference type="NCBI Taxonomy" id="428"/>
    <lineage>
        <taxon>Bacteria</taxon>
        <taxon>Pseudomonadati</taxon>
        <taxon>Pseudomonadota</taxon>
        <taxon>Alphaproteobacteria</taxon>
        <taxon>Hyphomicrobiales</taxon>
        <taxon>Methylocystaceae</taxon>
        <taxon>Methylosinus</taxon>
    </lineage>
</organism>
<evidence type="ECO:0000256" key="2">
    <source>
        <dbReference type="PIRSR" id="PIRSR640198-2"/>
    </source>
</evidence>
<evidence type="ECO:0000259" key="4">
    <source>
        <dbReference type="PROSITE" id="PS51459"/>
    </source>
</evidence>
<sequence>MAGDLFDSIARKKARLDRLRPLRADAVAQLQKHYDVELTYSSNAIEGNTLTLRETAEVVEHGVTVGGKSLREHLEAVDHYDALLWMRELAAESGLVGEDTVCELHRRIVARSQPGIAGIYSRNPRRIAGSAVTFPNPAKIPQLMEQFGAWLLSAAAAEPLTAFEAHFRLTAIHPFADGNGRTARLLMNLLLIRSGFPPVSVRPEDRKTYLDSLERASLADDAIPYRTFMCERLDATLAEYIGVLEEALPPEGDPPEG</sequence>
<reference evidence="5 6" key="1">
    <citation type="submission" date="2019-07" db="EMBL/GenBank/DDBJ databases">
        <title>Ln-dependent methylotrophs.</title>
        <authorList>
            <person name="Tani A."/>
        </authorList>
    </citation>
    <scope>NUCLEOTIDE SEQUENCE [LARGE SCALE GENOMIC DNA]</scope>
    <source>
        <strain evidence="5 6">SM89A</strain>
    </source>
</reference>
<dbReference type="AlphaFoldDB" id="A0A549T2T0"/>
<dbReference type="SUPFAM" id="SSF140931">
    <property type="entry name" value="Fic-like"/>
    <property type="match status" value="1"/>
</dbReference>
<gene>
    <name evidence="5" type="ORF">FM996_05365</name>
</gene>
<keyword evidence="2" id="KW-0547">Nucleotide-binding</keyword>
<evidence type="ECO:0000256" key="3">
    <source>
        <dbReference type="PIRSR" id="PIRSR640198-3"/>
    </source>
</evidence>
<dbReference type="InterPro" id="IPR036597">
    <property type="entry name" value="Fido-like_dom_sf"/>
</dbReference>
<feature type="domain" description="Fido" evidence="4">
    <location>
        <begin position="96"/>
        <end position="231"/>
    </location>
</feature>
<name>A0A549T2T0_METSR</name>
<evidence type="ECO:0000256" key="1">
    <source>
        <dbReference type="PIRSR" id="PIRSR640198-1"/>
    </source>
</evidence>
<feature type="active site" evidence="1">
    <location>
        <position position="173"/>
    </location>
</feature>
<dbReference type="Pfam" id="PF02661">
    <property type="entry name" value="Fic"/>
    <property type="match status" value="1"/>
</dbReference>
<dbReference type="Proteomes" id="UP000316781">
    <property type="component" value="Unassembled WGS sequence"/>
</dbReference>
<dbReference type="Gene3D" id="1.10.3290.10">
    <property type="entry name" value="Fido-like domain"/>
    <property type="match status" value="1"/>
</dbReference>
<accession>A0A549T2T0</accession>
<dbReference type="PANTHER" id="PTHR13504">
    <property type="entry name" value="FIDO DOMAIN-CONTAINING PROTEIN DDB_G0283145"/>
    <property type="match status" value="1"/>
</dbReference>
<keyword evidence="2" id="KW-0067">ATP-binding</keyword>
<comment type="caution">
    <text evidence="5">The sequence shown here is derived from an EMBL/GenBank/DDBJ whole genome shotgun (WGS) entry which is preliminary data.</text>
</comment>
<dbReference type="EMBL" id="VJMF01000023">
    <property type="protein sequence ID" value="TRL36197.1"/>
    <property type="molecule type" value="Genomic_DNA"/>
</dbReference>
<evidence type="ECO:0000313" key="5">
    <source>
        <dbReference type="EMBL" id="TRL36197.1"/>
    </source>
</evidence>
<dbReference type="PANTHER" id="PTHR13504:SF38">
    <property type="entry name" value="FIDO DOMAIN-CONTAINING PROTEIN"/>
    <property type="match status" value="1"/>
</dbReference>
<dbReference type="InterPro" id="IPR003812">
    <property type="entry name" value="Fido"/>
</dbReference>
<evidence type="ECO:0000313" key="6">
    <source>
        <dbReference type="Proteomes" id="UP000316781"/>
    </source>
</evidence>
<dbReference type="RefSeq" id="WP_142862168.1">
    <property type="nucleotide sequence ID" value="NZ_VJMF01000023.1"/>
</dbReference>